<proteinExistence type="predicted"/>
<accession>A0A5B7JUB0</accession>
<evidence type="ECO:0000313" key="1">
    <source>
        <dbReference type="EMBL" id="MPC95934.1"/>
    </source>
</evidence>
<dbReference type="EMBL" id="VSRR010104022">
    <property type="protein sequence ID" value="MPC95934.1"/>
    <property type="molecule type" value="Genomic_DNA"/>
</dbReference>
<protein>
    <submittedName>
        <fullName evidence="1">Uncharacterized protein</fullName>
    </submittedName>
</protein>
<dbReference type="AlphaFoldDB" id="A0A5B7JUB0"/>
<keyword evidence="2" id="KW-1185">Reference proteome</keyword>
<organism evidence="1 2">
    <name type="scientific">Portunus trituberculatus</name>
    <name type="common">Swimming crab</name>
    <name type="synonym">Neptunus trituberculatus</name>
    <dbReference type="NCBI Taxonomy" id="210409"/>
    <lineage>
        <taxon>Eukaryota</taxon>
        <taxon>Metazoa</taxon>
        <taxon>Ecdysozoa</taxon>
        <taxon>Arthropoda</taxon>
        <taxon>Crustacea</taxon>
        <taxon>Multicrustacea</taxon>
        <taxon>Malacostraca</taxon>
        <taxon>Eumalacostraca</taxon>
        <taxon>Eucarida</taxon>
        <taxon>Decapoda</taxon>
        <taxon>Pleocyemata</taxon>
        <taxon>Brachyura</taxon>
        <taxon>Eubrachyura</taxon>
        <taxon>Portunoidea</taxon>
        <taxon>Portunidae</taxon>
        <taxon>Portuninae</taxon>
        <taxon>Portunus</taxon>
    </lineage>
</organism>
<dbReference type="Proteomes" id="UP000324222">
    <property type="component" value="Unassembled WGS sequence"/>
</dbReference>
<sequence length="19" mass="2101">MSSPRQLLAPPPHRTIGRS</sequence>
<name>A0A5B7JUB0_PORTR</name>
<comment type="caution">
    <text evidence="1">The sequence shown here is derived from an EMBL/GenBank/DDBJ whole genome shotgun (WGS) entry which is preliminary data.</text>
</comment>
<reference evidence="1 2" key="1">
    <citation type="submission" date="2019-05" db="EMBL/GenBank/DDBJ databases">
        <title>Another draft genome of Portunus trituberculatus and its Hox gene families provides insights of decapod evolution.</title>
        <authorList>
            <person name="Jeong J.-H."/>
            <person name="Song I."/>
            <person name="Kim S."/>
            <person name="Choi T."/>
            <person name="Kim D."/>
            <person name="Ryu S."/>
            <person name="Kim W."/>
        </authorList>
    </citation>
    <scope>NUCLEOTIDE SEQUENCE [LARGE SCALE GENOMIC DNA]</scope>
    <source>
        <tissue evidence="1">Muscle</tissue>
    </source>
</reference>
<evidence type="ECO:0000313" key="2">
    <source>
        <dbReference type="Proteomes" id="UP000324222"/>
    </source>
</evidence>
<gene>
    <name evidence="1" type="ORF">E2C01_091163</name>
</gene>